<reference evidence="9 10" key="1">
    <citation type="submission" date="2020-10" db="EMBL/GenBank/DDBJ databases">
        <title>Pygocentrus nattereri (red-bellied piranha) genome, fPygNat1, primary haplotype.</title>
        <authorList>
            <person name="Myers G."/>
            <person name="Meyer A."/>
            <person name="Karagic N."/>
            <person name="Pippel M."/>
            <person name="Winkler S."/>
            <person name="Tracey A."/>
            <person name="Wood J."/>
            <person name="Formenti G."/>
            <person name="Howe K."/>
            <person name="Fedrigo O."/>
            <person name="Jarvis E.D."/>
        </authorList>
    </citation>
    <scope>NUCLEOTIDE SEQUENCE [LARGE SCALE GENOMIC DNA]</scope>
</reference>
<dbReference type="Pfam" id="PF00569">
    <property type="entry name" value="ZZ"/>
    <property type="match status" value="1"/>
</dbReference>
<keyword evidence="3" id="KW-0479">Metal-binding</keyword>
<dbReference type="SMART" id="SM00291">
    <property type="entry name" value="ZnF_ZZ"/>
    <property type="match status" value="1"/>
</dbReference>
<dbReference type="GO" id="GO:0099536">
    <property type="term" value="P:synaptic signaling"/>
    <property type="evidence" value="ECO:0007669"/>
    <property type="project" value="TreeGrafter"/>
</dbReference>
<evidence type="ECO:0000256" key="2">
    <source>
        <dbReference type="ARBA" id="ARBA00022475"/>
    </source>
</evidence>
<dbReference type="GO" id="GO:0045202">
    <property type="term" value="C:synapse"/>
    <property type="evidence" value="ECO:0007669"/>
    <property type="project" value="GOC"/>
</dbReference>
<dbReference type="SUPFAM" id="SSF47473">
    <property type="entry name" value="EF-hand"/>
    <property type="match status" value="2"/>
</dbReference>
<evidence type="ECO:0000313" key="9">
    <source>
        <dbReference type="Ensembl" id="ENSPNAP00000023266.2"/>
    </source>
</evidence>
<evidence type="ECO:0000256" key="7">
    <source>
        <dbReference type="PROSITE-ProRule" id="PRU00228"/>
    </source>
</evidence>
<dbReference type="InterPro" id="IPR015154">
    <property type="entry name" value="EF-hand_dom_typ2"/>
</dbReference>
<sequence length="418" mass="48250">MTQLFQSLDELGHVRFSAYRTAMKSRRVQKALCLDLLELAEAQGVFDQHRLTHNGQLLEVPAIITCLFTIYTELQQAYPDLINIPLCVDLCLNWLLNVYDSGRSGKVEVISMKIGLLSLSKGHLEDKYKYLFSQVAGSAGVCNPRQLALLLHTTMQIPHQLGEAAAFGGSNVEPSVHSCFRHVGCKETIELDQFVEWMHLEPQSMVWLPVLHRVAAAETAKHQAKCNICKECPMVGFRYRSLKHFNYDVCQRCFFSGRTTKGHKLNYPMVEYCTPTTSGEDVRDFTKVLKNKFRSKKYFTKHPRLGYLPVQAILESDLDKSKWLCKGRERLHLFTFHSKQPLSTSYSFFSRKHILQKMTQKPQQLRIILQFSVFRNLQGYFSKPPKLSFRSWLHFLHPQTHSMVMRSGLCEVSPFFFN</sequence>
<dbReference type="InterPro" id="IPR000433">
    <property type="entry name" value="Znf_ZZ"/>
</dbReference>
<dbReference type="InterPro" id="IPR050774">
    <property type="entry name" value="KCMF1/Dystrophin"/>
</dbReference>
<dbReference type="InterPro" id="IPR011992">
    <property type="entry name" value="EF-hand-dom_pair"/>
</dbReference>
<keyword evidence="2" id="KW-1003">Cell membrane</keyword>
<keyword evidence="10" id="KW-1185">Reference proteome</keyword>
<dbReference type="GO" id="GO:0008270">
    <property type="term" value="F:zinc ion binding"/>
    <property type="evidence" value="ECO:0007669"/>
    <property type="project" value="UniProtKB-KW"/>
</dbReference>
<dbReference type="FunFam" id="3.30.60.90:FF:000001">
    <property type="entry name" value="Dystrophin isoform 2"/>
    <property type="match status" value="1"/>
</dbReference>
<evidence type="ECO:0000313" key="10">
    <source>
        <dbReference type="Proteomes" id="UP001501920"/>
    </source>
</evidence>
<dbReference type="Pfam" id="PF09068">
    <property type="entry name" value="EF-hand_2"/>
    <property type="match status" value="1"/>
</dbReference>
<dbReference type="STRING" id="42514.ENSPNAP00000023266"/>
<dbReference type="PANTHER" id="PTHR12268">
    <property type="entry name" value="E3 UBIQUITIN-PROTEIN LIGASE KCMF1"/>
    <property type="match status" value="1"/>
</dbReference>
<evidence type="ECO:0000256" key="1">
    <source>
        <dbReference type="ARBA" id="ARBA00004202"/>
    </source>
</evidence>
<dbReference type="Ensembl" id="ENSPNAT00000013144.2">
    <property type="protein sequence ID" value="ENSPNAP00000023266.2"/>
    <property type="gene ID" value="ENSPNAG00000000454.2"/>
</dbReference>
<dbReference type="Pfam" id="PF09069">
    <property type="entry name" value="EF-hand_3"/>
    <property type="match status" value="1"/>
</dbReference>
<reference evidence="9" key="3">
    <citation type="submission" date="2025-09" db="UniProtKB">
        <authorList>
            <consortium name="Ensembl"/>
        </authorList>
    </citation>
    <scope>IDENTIFICATION</scope>
</reference>
<dbReference type="GeneTree" id="ENSGT00940000153467"/>
<dbReference type="AlphaFoldDB" id="A0A3B4DJG4"/>
<dbReference type="OMA" id="TCLFTIY"/>
<proteinExistence type="predicted"/>
<protein>
    <recommendedName>
        <fullName evidence="8">ZZ-type domain-containing protein</fullName>
    </recommendedName>
</protein>
<evidence type="ECO:0000256" key="4">
    <source>
        <dbReference type="ARBA" id="ARBA00022771"/>
    </source>
</evidence>
<dbReference type="PROSITE" id="PS50135">
    <property type="entry name" value="ZF_ZZ_2"/>
    <property type="match status" value="1"/>
</dbReference>
<evidence type="ECO:0000256" key="5">
    <source>
        <dbReference type="ARBA" id="ARBA00022833"/>
    </source>
</evidence>
<comment type="subcellular location">
    <subcellularLocation>
        <location evidence="1">Cell membrane</location>
        <topology evidence="1">Peripheral membrane protein</topology>
    </subcellularLocation>
</comment>
<evidence type="ECO:0000256" key="3">
    <source>
        <dbReference type="ARBA" id="ARBA00022723"/>
    </source>
</evidence>
<dbReference type="Gene3D" id="3.30.60.90">
    <property type="match status" value="1"/>
</dbReference>
<dbReference type="SUPFAM" id="SSF57850">
    <property type="entry name" value="RING/U-box"/>
    <property type="match status" value="1"/>
</dbReference>
<dbReference type="CDD" id="cd16242">
    <property type="entry name" value="EFh_DMD_like"/>
    <property type="match status" value="1"/>
</dbReference>
<dbReference type="Proteomes" id="UP001501920">
    <property type="component" value="Chromosome 10"/>
</dbReference>
<dbReference type="PROSITE" id="PS01357">
    <property type="entry name" value="ZF_ZZ_1"/>
    <property type="match status" value="1"/>
</dbReference>
<keyword evidence="4 7" id="KW-0863">Zinc-finger</keyword>
<dbReference type="InterPro" id="IPR043145">
    <property type="entry name" value="Znf_ZZ_sf"/>
</dbReference>
<keyword evidence="6" id="KW-0472">Membrane</keyword>
<evidence type="ECO:0000259" key="8">
    <source>
        <dbReference type="PROSITE" id="PS50135"/>
    </source>
</evidence>
<dbReference type="InterPro" id="IPR015153">
    <property type="entry name" value="EF-hand_dom_typ1"/>
</dbReference>
<evidence type="ECO:0000256" key="6">
    <source>
        <dbReference type="ARBA" id="ARBA00023136"/>
    </source>
</evidence>
<dbReference type="PANTHER" id="PTHR12268:SF26">
    <property type="entry name" value="UTROPHIN"/>
    <property type="match status" value="1"/>
</dbReference>
<dbReference type="CDD" id="cd02334">
    <property type="entry name" value="ZZ_dystrophin"/>
    <property type="match status" value="1"/>
</dbReference>
<feature type="domain" description="ZZ-type" evidence="8">
    <location>
        <begin position="221"/>
        <end position="277"/>
    </location>
</feature>
<organism evidence="9 10">
    <name type="scientific">Pygocentrus nattereri</name>
    <name type="common">Red-bellied piranha</name>
    <dbReference type="NCBI Taxonomy" id="42514"/>
    <lineage>
        <taxon>Eukaryota</taxon>
        <taxon>Metazoa</taxon>
        <taxon>Chordata</taxon>
        <taxon>Craniata</taxon>
        <taxon>Vertebrata</taxon>
        <taxon>Euteleostomi</taxon>
        <taxon>Actinopterygii</taxon>
        <taxon>Neopterygii</taxon>
        <taxon>Teleostei</taxon>
        <taxon>Ostariophysi</taxon>
        <taxon>Characiformes</taxon>
        <taxon>Characoidei</taxon>
        <taxon>Pygocentrus</taxon>
    </lineage>
</organism>
<reference evidence="9" key="2">
    <citation type="submission" date="2025-08" db="UniProtKB">
        <authorList>
            <consortium name="Ensembl"/>
        </authorList>
    </citation>
    <scope>IDENTIFICATION</scope>
</reference>
<dbReference type="Gene3D" id="1.10.238.10">
    <property type="entry name" value="EF-hand"/>
    <property type="match status" value="2"/>
</dbReference>
<name>A0A3B4DJG4_PYGNA</name>
<dbReference type="GO" id="GO:0005886">
    <property type="term" value="C:plasma membrane"/>
    <property type="evidence" value="ECO:0007669"/>
    <property type="project" value="UniProtKB-SubCell"/>
</dbReference>
<keyword evidence="5" id="KW-0862">Zinc</keyword>
<accession>A0A3B4DJG4</accession>